<name>A0A7W5TNN6_9MICC</name>
<evidence type="ECO:0000313" key="4">
    <source>
        <dbReference type="Proteomes" id="UP000547528"/>
    </source>
</evidence>
<dbReference type="Pfam" id="PF13354">
    <property type="entry name" value="Beta-lactamase2"/>
    <property type="match status" value="1"/>
</dbReference>
<gene>
    <name evidence="3" type="ORF">FHX47_000358</name>
</gene>
<evidence type="ECO:0000313" key="3">
    <source>
        <dbReference type="EMBL" id="MBB3666765.1"/>
    </source>
</evidence>
<feature type="region of interest" description="Disordered" evidence="1">
    <location>
        <begin position="74"/>
        <end position="212"/>
    </location>
</feature>
<organism evidence="3 4">
    <name type="scientific">Garicola koreensis</name>
    <dbReference type="NCBI Taxonomy" id="1262554"/>
    <lineage>
        <taxon>Bacteria</taxon>
        <taxon>Bacillati</taxon>
        <taxon>Actinomycetota</taxon>
        <taxon>Actinomycetes</taxon>
        <taxon>Micrococcales</taxon>
        <taxon>Micrococcaceae</taxon>
        <taxon>Garicola</taxon>
    </lineage>
</organism>
<dbReference type="AlphaFoldDB" id="A0A7W5TNN6"/>
<dbReference type="GO" id="GO:0030655">
    <property type="term" value="P:beta-lactam antibiotic catabolic process"/>
    <property type="evidence" value="ECO:0007669"/>
    <property type="project" value="InterPro"/>
</dbReference>
<feature type="domain" description="Beta-lactamase class A catalytic" evidence="2">
    <location>
        <begin position="237"/>
        <end position="417"/>
    </location>
</feature>
<dbReference type="RefSeq" id="WP_183357171.1">
    <property type="nucleotide sequence ID" value="NZ_BAABKR010000008.1"/>
</dbReference>
<evidence type="ECO:0000259" key="2">
    <source>
        <dbReference type="Pfam" id="PF13354"/>
    </source>
</evidence>
<dbReference type="InterPro" id="IPR045155">
    <property type="entry name" value="Beta-lactam_cat"/>
</dbReference>
<sequence length="440" mass="45781">MHSRLPLFAGVPGKSAAVALTAALLVTGCTPNPFGTGESGLEPTSAVQAAPVAAQHSAQSTMADAAEELARRIEQAQPSGPVAASSGAQDAEPEGAPVQEDEDRAGVDRHRSELNSWAESVTEAQAADAEQQRLAEEEEARREAEAEAERQQQAAEDAQEQAQEEAQEDAQPAPETQADDAEHVTDPEAEESAQPAPAPDLEESLSTPADPQVAFTGDMNIYLQDLAAAHPGSITISLQELTGAQRSASVGGRTAQVTASTYKLYAAYSLIRQVESGALSWSDSVSGGRDLAQCFHDMIVVSDNPCPEEIGADIGWSTIYSDAAAAGATVTGQGQGAIVTSANDLTSMLARLETGQLSISEAGHDRLREALGANVHRLGVPAGSTGQVLNKPGWIDGYVHDAAIVRHPQGTYVLSIMSEGSSWHSLAGITRSVETALYGG</sequence>
<dbReference type="InterPro" id="IPR000871">
    <property type="entry name" value="Beta-lactam_class-A"/>
</dbReference>
<reference evidence="3 4" key="1">
    <citation type="submission" date="2020-08" db="EMBL/GenBank/DDBJ databases">
        <title>Sequencing the genomes of 1000 actinobacteria strains.</title>
        <authorList>
            <person name="Klenk H.-P."/>
        </authorList>
    </citation>
    <scope>NUCLEOTIDE SEQUENCE [LARGE SCALE GENOMIC DNA]</scope>
    <source>
        <strain evidence="3 4">DSM 28238</strain>
    </source>
</reference>
<comment type="caution">
    <text evidence="3">The sequence shown here is derived from an EMBL/GenBank/DDBJ whole genome shotgun (WGS) entry which is preliminary data.</text>
</comment>
<dbReference type="Gene3D" id="3.40.710.10">
    <property type="entry name" value="DD-peptidase/beta-lactamase superfamily"/>
    <property type="match status" value="1"/>
</dbReference>
<dbReference type="PROSITE" id="PS51257">
    <property type="entry name" value="PROKAR_LIPOPROTEIN"/>
    <property type="match status" value="1"/>
</dbReference>
<dbReference type="InterPro" id="IPR012338">
    <property type="entry name" value="Beta-lactam/transpept-like"/>
</dbReference>
<keyword evidence="4" id="KW-1185">Reference proteome</keyword>
<proteinExistence type="predicted"/>
<dbReference type="PANTHER" id="PTHR35333">
    <property type="entry name" value="BETA-LACTAMASE"/>
    <property type="match status" value="1"/>
</dbReference>
<feature type="compositionally biased region" description="Basic and acidic residues" evidence="1">
    <location>
        <begin position="130"/>
        <end position="150"/>
    </location>
</feature>
<protein>
    <submittedName>
        <fullName evidence="3">F0F1-type ATP synthase membrane subunit b/b</fullName>
    </submittedName>
</protein>
<feature type="compositionally biased region" description="Acidic residues" evidence="1">
    <location>
        <begin position="157"/>
        <end position="168"/>
    </location>
</feature>
<dbReference type="GO" id="GO:0008800">
    <property type="term" value="F:beta-lactamase activity"/>
    <property type="evidence" value="ECO:0007669"/>
    <property type="project" value="InterPro"/>
</dbReference>
<dbReference type="SUPFAM" id="SSF56601">
    <property type="entry name" value="beta-lactamase/transpeptidase-like"/>
    <property type="match status" value="1"/>
</dbReference>
<feature type="compositionally biased region" description="Basic and acidic residues" evidence="1">
    <location>
        <begin position="104"/>
        <end position="113"/>
    </location>
</feature>
<evidence type="ECO:0000256" key="1">
    <source>
        <dbReference type="SAM" id="MobiDB-lite"/>
    </source>
</evidence>
<dbReference type="EMBL" id="JACIBT010000001">
    <property type="protein sequence ID" value="MBB3666765.1"/>
    <property type="molecule type" value="Genomic_DNA"/>
</dbReference>
<dbReference type="GO" id="GO:0046677">
    <property type="term" value="P:response to antibiotic"/>
    <property type="evidence" value="ECO:0007669"/>
    <property type="project" value="InterPro"/>
</dbReference>
<dbReference type="PANTHER" id="PTHR35333:SF3">
    <property type="entry name" value="BETA-LACTAMASE-TYPE TRANSPEPTIDASE FOLD CONTAINING PROTEIN"/>
    <property type="match status" value="1"/>
</dbReference>
<accession>A0A7W5TNN6</accession>
<dbReference type="Proteomes" id="UP000547528">
    <property type="component" value="Unassembled WGS sequence"/>
</dbReference>